<organism evidence="1 2">
    <name type="scientific">Auriscalpium vulgare</name>
    <dbReference type="NCBI Taxonomy" id="40419"/>
    <lineage>
        <taxon>Eukaryota</taxon>
        <taxon>Fungi</taxon>
        <taxon>Dikarya</taxon>
        <taxon>Basidiomycota</taxon>
        <taxon>Agaricomycotina</taxon>
        <taxon>Agaricomycetes</taxon>
        <taxon>Russulales</taxon>
        <taxon>Auriscalpiaceae</taxon>
        <taxon>Auriscalpium</taxon>
    </lineage>
</organism>
<comment type="caution">
    <text evidence="1">The sequence shown here is derived from an EMBL/GenBank/DDBJ whole genome shotgun (WGS) entry which is preliminary data.</text>
</comment>
<evidence type="ECO:0000313" key="2">
    <source>
        <dbReference type="Proteomes" id="UP000814033"/>
    </source>
</evidence>
<sequence>MVVASFSSICLSLVRARTLSRLTCLEIAPKRDLFTGLPSKAKGSTKAKPVHQTPHDLLRAWRPANRLQAPVEFLRMCEQFKWHDQVISSSQRTSEHPKKVRARLAYNKAIAELGIHDYIRLVLGGRPYTMLPLRTLRSRSA</sequence>
<dbReference type="EMBL" id="MU276224">
    <property type="protein sequence ID" value="KAI0040138.1"/>
    <property type="molecule type" value="Genomic_DNA"/>
</dbReference>
<protein>
    <submittedName>
        <fullName evidence="1">Uncharacterized protein</fullName>
    </submittedName>
</protein>
<dbReference type="Proteomes" id="UP000814033">
    <property type="component" value="Unassembled WGS sequence"/>
</dbReference>
<reference evidence="1" key="1">
    <citation type="submission" date="2021-02" db="EMBL/GenBank/DDBJ databases">
        <authorList>
            <consortium name="DOE Joint Genome Institute"/>
            <person name="Ahrendt S."/>
            <person name="Looney B.P."/>
            <person name="Miyauchi S."/>
            <person name="Morin E."/>
            <person name="Drula E."/>
            <person name="Courty P.E."/>
            <person name="Chicoki N."/>
            <person name="Fauchery L."/>
            <person name="Kohler A."/>
            <person name="Kuo A."/>
            <person name="Labutti K."/>
            <person name="Pangilinan J."/>
            <person name="Lipzen A."/>
            <person name="Riley R."/>
            <person name="Andreopoulos W."/>
            <person name="He G."/>
            <person name="Johnson J."/>
            <person name="Barry K.W."/>
            <person name="Grigoriev I.V."/>
            <person name="Nagy L."/>
            <person name="Hibbett D."/>
            <person name="Henrissat B."/>
            <person name="Matheny P.B."/>
            <person name="Labbe J."/>
            <person name="Martin F."/>
        </authorList>
    </citation>
    <scope>NUCLEOTIDE SEQUENCE</scope>
    <source>
        <strain evidence="1">FP105234-sp</strain>
    </source>
</reference>
<gene>
    <name evidence="1" type="ORF">FA95DRAFT_1566641</name>
</gene>
<evidence type="ECO:0000313" key="1">
    <source>
        <dbReference type="EMBL" id="KAI0040138.1"/>
    </source>
</evidence>
<accession>A0ACB8R808</accession>
<name>A0ACB8R808_9AGAM</name>
<proteinExistence type="predicted"/>
<reference evidence="1" key="2">
    <citation type="journal article" date="2022" name="New Phytol.">
        <title>Evolutionary transition to the ectomycorrhizal habit in the genomes of a hyperdiverse lineage of mushroom-forming fungi.</title>
        <authorList>
            <person name="Looney B."/>
            <person name="Miyauchi S."/>
            <person name="Morin E."/>
            <person name="Drula E."/>
            <person name="Courty P.E."/>
            <person name="Kohler A."/>
            <person name="Kuo A."/>
            <person name="LaButti K."/>
            <person name="Pangilinan J."/>
            <person name="Lipzen A."/>
            <person name="Riley R."/>
            <person name="Andreopoulos W."/>
            <person name="He G."/>
            <person name="Johnson J."/>
            <person name="Nolan M."/>
            <person name="Tritt A."/>
            <person name="Barry K.W."/>
            <person name="Grigoriev I.V."/>
            <person name="Nagy L.G."/>
            <person name="Hibbett D."/>
            <person name="Henrissat B."/>
            <person name="Matheny P.B."/>
            <person name="Labbe J."/>
            <person name="Martin F.M."/>
        </authorList>
    </citation>
    <scope>NUCLEOTIDE SEQUENCE</scope>
    <source>
        <strain evidence="1">FP105234-sp</strain>
    </source>
</reference>
<keyword evidence="2" id="KW-1185">Reference proteome</keyword>